<organism evidence="2 3">
    <name type="scientific">Nitrospina watsonii</name>
    <dbReference type="NCBI Taxonomy" id="1323948"/>
    <lineage>
        <taxon>Bacteria</taxon>
        <taxon>Pseudomonadati</taxon>
        <taxon>Nitrospinota/Tectimicrobiota group</taxon>
        <taxon>Nitrospinota</taxon>
        <taxon>Nitrospinia</taxon>
        <taxon>Nitrospinales</taxon>
        <taxon>Nitrospinaceae</taxon>
        <taxon>Nitrospina</taxon>
    </lineage>
</organism>
<evidence type="ECO:0000313" key="2">
    <source>
        <dbReference type="EMBL" id="CAI2717885.1"/>
    </source>
</evidence>
<evidence type="ECO:0008006" key="4">
    <source>
        <dbReference type="Google" id="ProtNLM"/>
    </source>
</evidence>
<keyword evidence="1" id="KW-0812">Transmembrane</keyword>
<dbReference type="RefSeq" id="WP_282010801.1">
    <property type="nucleotide sequence ID" value="NZ_OX336137.1"/>
</dbReference>
<dbReference type="Proteomes" id="UP001157733">
    <property type="component" value="Chromosome"/>
</dbReference>
<feature type="transmembrane region" description="Helical" evidence="1">
    <location>
        <begin position="6"/>
        <end position="30"/>
    </location>
</feature>
<dbReference type="EMBL" id="OX336137">
    <property type="protein sequence ID" value="CAI2717885.1"/>
    <property type="molecule type" value="Genomic_DNA"/>
</dbReference>
<proteinExistence type="predicted"/>
<keyword evidence="1" id="KW-0472">Membrane</keyword>
<reference evidence="2 3" key="1">
    <citation type="submission" date="2022-09" db="EMBL/GenBank/DDBJ databases">
        <authorList>
            <person name="Kop L."/>
        </authorList>
    </citation>
    <scope>NUCLEOTIDE SEQUENCE [LARGE SCALE GENOMIC DNA]</scope>
    <source>
        <strain evidence="2 3">347</strain>
    </source>
</reference>
<keyword evidence="1" id="KW-1133">Transmembrane helix</keyword>
<evidence type="ECO:0000256" key="1">
    <source>
        <dbReference type="SAM" id="Phobius"/>
    </source>
</evidence>
<evidence type="ECO:0000313" key="3">
    <source>
        <dbReference type="Proteomes" id="UP001157733"/>
    </source>
</evidence>
<protein>
    <recommendedName>
        <fullName evidence="4">MotA/TolQ/ExbB proton channel domain-containing protein</fullName>
    </recommendedName>
</protein>
<feature type="transmembrane region" description="Helical" evidence="1">
    <location>
        <begin position="51"/>
        <end position="75"/>
    </location>
</feature>
<accession>A0ABN8VXK7</accession>
<gene>
    <name evidence="2" type="ORF">NSPWAT_1026</name>
</gene>
<keyword evidence="3" id="KW-1185">Reference proteome</keyword>
<sequence length="91" mass="10171">MSNLKYVYYAFGGFIGFVCGLIIQMIFMMLERSGTLVLGKLAEDLGVVGRIVIYLIEGIPYMGIAFGVLLVHYLFGHQFQQENQNDGGKEN</sequence>
<name>A0ABN8VXK7_9BACT</name>